<dbReference type="AlphaFoldDB" id="A0A3N4A0Q6"/>
<feature type="region of interest" description="Disordered" evidence="1">
    <location>
        <begin position="190"/>
        <end position="213"/>
    </location>
</feature>
<evidence type="ECO:0000313" key="2">
    <source>
        <dbReference type="EMBL" id="ROZ61634.1"/>
    </source>
</evidence>
<evidence type="ECO:0000313" key="3">
    <source>
        <dbReference type="Proteomes" id="UP000270616"/>
    </source>
</evidence>
<evidence type="ECO:0000256" key="1">
    <source>
        <dbReference type="SAM" id="MobiDB-lite"/>
    </source>
</evidence>
<name>A0A3N4A0Q6_9MICC</name>
<dbReference type="EMBL" id="RKMF01000020">
    <property type="protein sequence ID" value="ROZ61634.1"/>
    <property type="molecule type" value="Genomic_DNA"/>
</dbReference>
<feature type="compositionally biased region" description="Basic and acidic residues" evidence="1">
    <location>
        <begin position="191"/>
        <end position="213"/>
    </location>
</feature>
<accession>A0A3N4A0Q6</accession>
<sequence>MMSTQRGKYDDGTCFICSESETPGHPLIESRWRLYRIWLCQHHSELVAQRMKDRGQSRDEVLNGLMDSVMEGLGLGGLGPFRGESRTRARTPEEADEAAAAEEFDEQDAEDMAYAAREATLDRCAVCTAMSDMHESMALYEVEGETIHLCPRDEKAVLSLVEEGMGWRQAVDRAGADLMRQIMPPSLQQELTRKHFEQKRQNDERGHEDERPD</sequence>
<reference evidence="2 3" key="1">
    <citation type="submission" date="2018-10" db="EMBL/GenBank/DDBJ databases">
        <title>Kocuria sp. M5W7-7, whole genome shotgun sequence.</title>
        <authorList>
            <person name="Tuo L."/>
        </authorList>
    </citation>
    <scope>NUCLEOTIDE SEQUENCE [LARGE SCALE GENOMIC DNA]</scope>
    <source>
        <strain evidence="2 3">M5W7-7</strain>
    </source>
</reference>
<keyword evidence="3" id="KW-1185">Reference proteome</keyword>
<dbReference type="Proteomes" id="UP000270616">
    <property type="component" value="Unassembled WGS sequence"/>
</dbReference>
<comment type="caution">
    <text evidence="2">The sequence shown here is derived from an EMBL/GenBank/DDBJ whole genome shotgun (WGS) entry which is preliminary data.</text>
</comment>
<protein>
    <submittedName>
        <fullName evidence="2">Uncharacterized protein</fullName>
    </submittedName>
</protein>
<proteinExistence type="predicted"/>
<gene>
    <name evidence="2" type="ORF">EDL96_12825</name>
</gene>
<organism evidence="2 3">
    <name type="scientific">Kocuria soli</name>
    <dbReference type="NCBI Taxonomy" id="2485125"/>
    <lineage>
        <taxon>Bacteria</taxon>
        <taxon>Bacillati</taxon>
        <taxon>Actinomycetota</taxon>
        <taxon>Actinomycetes</taxon>
        <taxon>Micrococcales</taxon>
        <taxon>Micrococcaceae</taxon>
        <taxon>Kocuria</taxon>
    </lineage>
</organism>